<name>A0ABU6XTG1_9FABA</name>
<keyword evidence="3" id="KW-1185">Reference proteome</keyword>
<accession>A0ABU6XTG1</accession>
<reference evidence="2 3" key="1">
    <citation type="journal article" date="2023" name="Plants (Basel)">
        <title>Bridging the Gap: Combining Genomics and Transcriptomics Approaches to Understand Stylosanthes scabra, an Orphan Legume from the Brazilian Caatinga.</title>
        <authorList>
            <person name="Ferreira-Neto J.R.C."/>
            <person name="da Silva M.D."/>
            <person name="Binneck E."/>
            <person name="de Melo N.F."/>
            <person name="da Silva R.H."/>
            <person name="de Melo A.L.T.M."/>
            <person name="Pandolfi V."/>
            <person name="Bustamante F.O."/>
            <person name="Brasileiro-Vidal A.C."/>
            <person name="Benko-Iseppon A.M."/>
        </authorList>
    </citation>
    <scope>NUCLEOTIDE SEQUENCE [LARGE SCALE GENOMIC DNA]</scope>
    <source>
        <tissue evidence="2">Leaves</tissue>
    </source>
</reference>
<feature type="region of interest" description="Disordered" evidence="1">
    <location>
        <begin position="97"/>
        <end position="119"/>
    </location>
</feature>
<evidence type="ECO:0000256" key="1">
    <source>
        <dbReference type="SAM" id="MobiDB-lite"/>
    </source>
</evidence>
<evidence type="ECO:0000313" key="3">
    <source>
        <dbReference type="Proteomes" id="UP001341840"/>
    </source>
</evidence>
<comment type="caution">
    <text evidence="2">The sequence shown here is derived from an EMBL/GenBank/DDBJ whole genome shotgun (WGS) entry which is preliminary data.</text>
</comment>
<evidence type="ECO:0000313" key="2">
    <source>
        <dbReference type="EMBL" id="MED6199878.1"/>
    </source>
</evidence>
<sequence>MFNCHEKIAKKQVMELCIELGDVRGGALSSCAVRPSQKVWVPPKPRSELFMEVFESDEEWVSTSSDGDSDDDADRALVPSHYETLDLDVMQLDVTPFGSSGPDNYNPNGSVKLRVGHRL</sequence>
<dbReference type="EMBL" id="JASCZI010212597">
    <property type="protein sequence ID" value="MED6199878.1"/>
    <property type="molecule type" value="Genomic_DNA"/>
</dbReference>
<gene>
    <name evidence="2" type="ORF">PIB30_079935</name>
</gene>
<organism evidence="2 3">
    <name type="scientific">Stylosanthes scabra</name>
    <dbReference type="NCBI Taxonomy" id="79078"/>
    <lineage>
        <taxon>Eukaryota</taxon>
        <taxon>Viridiplantae</taxon>
        <taxon>Streptophyta</taxon>
        <taxon>Embryophyta</taxon>
        <taxon>Tracheophyta</taxon>
        <taxon>Spermatophyta</taxon>
        <taxon>Magnoliopsida</taxon>
        <taxon>eudicotyledons</taxon>
        <taxon>Gunneridae</taxon>
        <taxon>Pentapetalae</taxon>
        <taxon>rosids</taxon>
        <taxon>fabids</taxon>
        <taxon>Fabales</taxon>
        <taxon>Fabaceae</taxon>
        <taxon>Papilionoideae</taxon>
        <taxon>50 kb inversion clade</taxon>
        <taxon>dalbergioids sensu lato</taxon>
        <taxon>Dalbergieae</taxon>
        <taxon>Pterocarpus clade</taxon>
        <taxon>Stylosanthes</taxon>
    </lineage>
</organism>
<protein>
    <submittedName>
        <fullName evidence="2">Uncharacterized protein</fullName>
    </submittedName>
</protein>
<dbReference type="Proteomes" id="UP001341840">
    <property type="component" value="Unassembled WGS sequence"/>
</dbReference>
<feature type="compositionally biased region" description="Polar residues" evidence="1">
    <location>
        <begin position="97"/>
        <end position="109"/>
    </location>
</feature>
<proteinExistence type="predicted"/>